<sequence length="144" mass="15584">MYSTFGRRNSSIPVPFRIPCLVVKQAALPPKSISSLNRSLTTFLSSLDCPCPVFISSLNRSSPIFPPLLVDLLPLSQLLSQLLVFPSLSPVFPFLSASLQPSSSTAAIVLHCGGSTGQIDASTARYSQGQRQISYPTSKEKKER</sequence>
<dbReference type="Proteomes" id="UP000026915">
    <property type="component" value="Chromosome 2"/>
</dbReference>
<reference evidence="2 3" key="1">
    <citation type="journal article" date="2013" name="Genome Biol.">
        <title>The genome sequence of the most widely cultivated cacao type and its use to identify candidate genes regulating pod color.</title>
        <authorList>
            <person name="Motamayor J.C."/>
            <person name="Mockaitis K."/>
            <person name="Schmutz J."/>
            <person name="Haiminen N."/>
            <person name="Iii D.L."/>
            <person name="Cornejo O."/>
            <person name="Findley S.D."/>
            <person name="Zheng P."/>
            <person name="Utro F."/>
            <person name="Royaert S."/>
            <person name="Saski C."/>
            <person name="Jenkins J."/>
            <person name="Podicheti R."/>
            <person name="Zhao M."/>
            <person name="Scheffler B.E."/>
            <person name="Stack J.C."/>
            <person name="Feltus F.A."/>
            <person name="Mustiga G.M."/>
            <person name="Amores F."/>
            <person name="Phillips W."/>
            <person name="Marelli J.P."/>
            <person name="May G.D."/>
            <person name="Shapiro H."/>
            <person name="Ma J."/>
            <person name="Bustamante C.D."/>
            <person name="Schnell R.J."/>
            <person name="Main D."/>
            <person name="Gilbert D."/>
            <person name="Parida L."/>
            <person name="Kuhn D.N."/>
        </authorList>
    </citation>
    <scope>NUCLEOTIDE SEQUENCE [LARGE SCALE GENOMIC DNA]</scope>
    <source>
        <strain evidence="3">cv. Matina 1-6</strain>
    </source>
</reference>
<feature type="region of interest" description="Disordered" evidence="1">
    <location>
        <begin position="124"/>
        <end position="144"/>
    </location>
</feature>
<dbReference type="HOGENOM" id="CLU_1799957_0_0_1"/>
<evidence type="ECO:0000313" key="3">
    <source>
        <dbReference type="Proteomes" id="UP000026915"/>
    </source>
</evidence>
<evidence type="ECO:0000256" key="1">
    <source>
        <dbReference type="SAM" id="MobiDB-lite"/>
    </source>
</evidence>
<gene>
    <name evidence="2" type="ORF">TCM_007838</name>
</gene>
<evidence type="ECO:0000313" key="2">
    <source>
        <dbReference type="EMBL" id="EOX99228.1"/>
    </source>
</evidence>
<dbReference type="Gramene" id="EOX99228">
    <property type="protein sequence ID" value="EOX99228"/>
    <property type="gene ID" value="TCM_007838"/>
</dbReference>
<dbReference type="EMBL" id="CM001880">
    <property type="protein sequence ID" value="EOX99228.1"/>
    <property type="molecule type" value="Genomic_DNA"/>
</dbReference>
<accession>A0A061EAF0</accession>
<proteinExistence type="predicted"/>
<keyword evidence="3" id="KW-1185">Reference proteome</keyword>
<protein>
    <submittedName>
        <fullName evidence="2">Uncharacterized protein</fullName>
    </submittedName>
</protein>
<feature type="compositionally biased region" description="Polar residues" evidence="1">
    <location>
        <begin position="124"/>
        <end position="137"/>
    </location>
</feature>
<organism evidence="2 3">
    <name type="scientific">Theobroma cacao</name>
    <name type="common">Cacao</name>
    <name type="synonym">Cocoa</name>
    <dbReference type="NCBI Taxonomy" id="3641"/>
    <lineage>
        <taxon>Eukaryota</taxon>
        <taxon>Viridiplantae</taxon>
        <taxon>Streptophyta</taxon>
        <taxon>Embryophyta</taxon>
        <taxon>Tracheophyta</taxon>
        <taxon>Spermatophyta</taxon>
        <taxon>Magnoliopsida</taxon>
        <taxon>eudicotyledons</taxon>
        <taxon>Gunneridae</taxon>
        <taxon>Pentapetalae</taxon>
        <taxon>rosids</taxon>
        <taxon>malvids</taxon>
        <taxon>Malvales</taxon>
        <taxon>Malvaceae</taxon>
        <taxon>Byttnerioideae</taxon>
        <taxon>Theobroma</taxon>
    </lineage>
</organism>
<dbReference type="AlphaFoldDB" id="A0A061EAF0"/>
<name>A0A061EAF0_THECC</name>
<dbReference type="InParanoid" id="A0A061EAF0"/>